<gene>
    <name evidence="2" type="ORF">MTR67_040123</name>
</gene>
<reference evidence="2" key="1">
    <citation type="submission" date="2023-08" db="EMBL/GenBank/DDBJ databases">
        <title>A de novo genome assembly of Solanum verrucosum Schlechtendal, a Mexican diploid species geographically isolated from the other diploid A-genome species in potato relatives.</title>
        <authorList>
            <person name="Hosaka K."/>
        </authorList>
    </citation>
    <scope>NUCLEOTIDE SEQUENCE</scope>
    <source>
        <tissue evidence="2">Young leaves</tissue>
    </source>
</reference>
<feature type="domain" description="Integrase zinc-binding" evidence="1">
    <location>
        <begin position="46"/>
        <end position="92"/>
    </location>
</feature>
<evidence type="ECO:0000259" key="1">
    <source>
        <dbReference type="Pfam" id="PF17921"/>
    </source>
</evidence>
<dbReference type="Pfam" id="PF17921">
    <property type="entry name" value="Integrase_H2C2"/>
    <property type="match status" value="1"/>
</dbReference>
<dbReference type="Proteomes" id="UP001234989">
    <property type="component" value="Chromosome 9"/>
</dbReference>
<dbReference type="EMBL" id="CP133620">
    <property type="protein sequence ID" value="WMV46738.1"/>
    <property type="molecule type" value="Genomic_DNA"/>
</dbReference>
<proteinExistence type="predicted"/>
<accession>A0AAF0UJU8</accession>
<name>A0AAF0UJU8_SOLVR</name>
<sequence length="98" mass="11224">MAKQDHDPTMVEVKKVISKNAIEAFSQGEMLCFITKCWLCILNIGELRQQILLEAHCSWYSIHSGATKIYRDCQEIYWSNGIKKDISEFVASVLAINK</sequence>
<keyword evidence="3" id="KW-1185">Reference proteome</keyword>
<dbReference type="Gene3D" id="1.10.340.70">
    <property type="match status" value="1"/>
</dbReference>
<protein>
    <recommendedName>
        <fullName evidence="1">Integrase zinc-binding domain-containing protein</fullName>
    </recommendedName>
</protein>
<dbReference type="InterPro" id="IPR041588">
    <property type="entry name" value="Integrase_H2C2"/>
</dbReference>
<evidence type="ECO:0000313" key="2">
    <source>
        <dbReference type="EMBL" id="WMV46738.1"/>
    </source>
</evidence>
<evidence type="ECO:0000313" key="3">
    <source>
        <dbReference type="Proteomes" id="UP001234989"/>
    </source>
</evidence>
<organism evidence="2 3">
    <name type="scientific">Solanum verrucosum</name>
    <dbReference type="NCBI Taxonomy" id="315347"/>
    <lineage>
        <taxon>Eukaryota</taxon>
        <taxon>Viridiplantae</taxon>
        <taxon>Streptophyta</taxon>
        <taxon>Embryophyta</taxon>
        <taxon>Tracheophyta</taxon>
        <taxon>Spermatophyta</taxon>
        <taxon>Magnoliopsida</taxon>
        <taxon>eudicotyledons</taxon>
        <taxon>Gunneridae</taxon>
        <taxon>Pentapetalae</taxon>
        <taxon>asterids</taxon>
        <taxon>lamiids</taxon>
        <taxon>Solanales</taxon>
        <taxon>Solanaceae</taxon>
        <taxon>Solanoideae</taxon>
        <taxon>Solaneae</taxon>
        <taxon>Solanum</taxon>
    </lineage>
</organism>
<dbReference type="AlphaFoldDB" id="A0AAF0UJU8"/>